<evidence type="ECO:0000313" key="4">
    <source>
        <dbReference type="Proteomes" id="UP000193450"/>
    </source>
</evidence>
<name>A0A1X9N9I1_9GAMM</name>
<protein>
    <recommendedName>
        <fullName evidence="5">PEP-CTERM protein-sorting domain-containing protein</fullName>
    </recommendedName>
</protein>
<evidence type="ECO:0000313" key="3">
    <source>
        <dbReference type="EMBL" id="ARN73082.1"/>
    </source>
</evidence>
<keyword evidence="1" id="KW-0472">Membrane</keyword>
<accession>A0A1X9N9I1</accession>
<proteinExistence type="predicted"/>
<keyword evidence="4" id="KW-1185">Reference proteome</keyword>
<gene>
    <name evidence="3" type="ORF">BST96_02545</name>
</gene>
<dbReference type="Proteomes" id="UP000193450">
    <property type="component" value="Chromosome"/>
</dbReference>
<keyword evidence="1" id="KW-1133">Transmembrane helix</keyword>
<dbReference type="EMBL" id="CP019343">
    <property type="protein sequence ID" value="ARN73082.1"/>
    <property type="molecule type" value="Genomic_DNA"/>
</dbReference>
<dbReference type="RefSeq" id="WP_085757177.1">
    <property type="nucleotide sequence ID" value="NZ_CP019343.1"/>
</dbReference>
<feature type="signal peptide" evidence="2">
    <location>
        <begin position="1"/>
        <end position="23"/>
    </location>
</feature>
<evidence type="ECO:0000256" key="1">
    <source>
        <dbReference type="SAM" id="Phobius"/>
    </source>
</evidence>
<organism evidence="3 4">
    <name type="scientific">Oceanicoccus sagamiensis</name>
    <dbReference type="NCBI Taxonomy" id="716816"/>
    <lineage>
        <taxon>Bacteria</taxon>
        <taxon>Pseudomonadati</taxon>
        <taxon>Pseudomonadota</taxon>
        <taxon>Gammaproteobacteria</taxon>
        <taxon>Cellvibrionales</taxon>
        <taxon>Spongiibacteraceae</taxon>
        <taxon>Oceanicoccus</taxon>
    </lineage>
</organism>
<evidence type="ECO:0000256" key="2">
    <source>
        <dbReference type="SAM" id="SignalP"/>
    </source>
</evidence>
<feature type="transmembrane region" description="Helical" evidence="1">
    <location>
        <begin position="230"/>
        <end position="252"/>
    </location>
</feature>
<dbReference type="AlphaFoldDB" id="A0A1X9N9I1"/>
<reference evidence="3 4" key="1">
    <citation type="submission" date="2016-11" db="EMBL/GenBank/DDBJ databases">
        <title>Trade-off between light-utilization and light-protection in marine flavobacteria.</title>
        <authorList>
            <person name="Kumagai Y."/>
        </authorList>
    </citation>
    <scope>NUCLEOTIDE SEQUENCE [LARGE SCALE GENOMIC DNA]</scope>
    <source>
        <strain evidence="3 4">NBRC 107125</strain>
    </source>
</reference>
<evidence type="ECO:0008006" key="5">
    <source>
        <dbReference type="Google" id="ProtNLM"/>
    </source>
</evidence>
<keyword evidence="2" id="KW-0732">Signal</keyword>
<keyword evidence="1" id="KW-0812">Transmembrane</keyword>
<feature type="chain" id="PRO_5012530461" description="PEP-CTERM protein-sorting domain-containing protein" evidence="2">
    <location>
        <begin position="24"/>
        <end position="259"/>
    </location>
</feature>
<sequence length="259" mass="26216">MKFTNKKLLAAAVLTAIATQANAAPVTYTVTSSTVTADLFFGTGYVGAGSTPGEGSTDPLASGMASYQGNALPDGGYAFNISGTVTYDDADGSVISNNLKFNGGVTVDVGGELAYAGFLNAGGDYVNGSGLTLNTGLFDATFGAYPEDMVDLTTTNLDFTVASFWDGFGFVNPGFILETGAPITAGDIITLTMPGYTHESGFNQINTVGNVSLFGEEAGMGMGGTLTLEVAAVPVPAAAWLFGSAIVGLAGIGRKRKSA</sequence>
<dbReference type="KEGG" id="osg:BST96_02545"/>